<sequence>MKKSVEDQLKYFFVLHNYQRRIGGAEMHYFFVEGKEAYRHGLYIASATCLLIGIEASVRALHAYHFRGINDLNLNPGQTLSNPLLHKARCVGLKIEILAMEGEEEFERKMALGQKRREHVEIVRLRNNLCHGNVKEFFTHIEGQGTFFTPEALKKACEQLLNVSKPWAEEIGRFNDEVLAKKHLQDD</sequence>
<comment type="caution">
    <text evidence="1">The sequence shown here is derived from an EMBL/GenBank/DDBJ whole genome shotgun (WGS) entry which is preliminary data.</text>
</comment>
<reference evidence="1 2" key="1">
    <citation type="journal article" date="2015" name="Int. J. Syst. Evol. Microbiol.">
        <title>Halomonas salicampi sp. nov., a halotolerant and alkalitolerant bacterium isolated from a saltern soil.</title>
        <authorList>
            <person name="Lee J.C."/>
            <person name="Kim Y.S."/>
            <person name="Yun B.S."/>
            <person name="Whang K.S."/>
        </authorList>
    </citation>
    <scope>NUCLEOTIDE SEQUENCE [LARGE SCALE GENOMIC DNA]</scope>
    <source>
        <strain evidence="1 2">BH103</strain>
    </source>
</reference>
<organism evidence="1 2">
    <name type="scientific">Vreelandella salicampi</name>
    <dbReference type="NCBI Taxonomy" id="1449798"/>
    <lineage>
        <taxon>Bacteria</taxon>
        <taxon>Pseudomonadati</taxon>
        <taxon>Pseudomonadota</taxon>
        <taxon>Gammaproteobacteria</taxon>
        <taxon>Oceanospirillales</taxon>
        <taxon>Halomonadaceae</taxon>
        <taxon>Vreelandella</taxon>
    </lineage>
</organism>
<dbReference type="AlphaFoldDB" id="A0A7Z0LMJ4"/>
<name>A0A7Z0LMJ4_9GAMM</name>
<evidence type="ECO:0008006" key="3">
    <source>
        <dbReference type="Google" id="ProtNLM"/>
    </source>
</evidence>
<gene>
    <name evidence="1" type="ORF">HZS81_12840</name>
</gene>
<proteinExistence type="predicted"/>
<dbReference type="EMBL" id="JACCDF010000011">
    <property type="protein sequence ID" value="NYS61639.1"/>
    <property type="molecule type" value="Genomic_DNA"/>
</dbReference>
<accession>A0A7Z0LMJ4</accession>
<keyword evidence="2" id="KW-1185">Reference proteome</keyword>
<evidence type="ECO:0000313" key="1">
    <source>
        <dbReference type="EMBL" id="NYS61639.1"/>
    </source>
</evidence>
<dbReference type="Proteomes" id="UP000586119">
    <property type="component" value="Unassembled WGS sequence"/>
</dbReference>
<protein>
    <recommendedName>
        <fullName evidence="3">HEPN domain-containing protein</fullName>
    </recommendedName>
</protein>
<dbReference type="RefSeq" id="WP_179930964.1">
    <property type="nucleotide sequence ID" value="NZ_JACCDF010000011.1"/>
</dbReference>
<evidence type="ECO:0000313" key="2">
    <source>
        <dbReference type="Proteomes" id="UP000586119"/>
    </source>
</evidence>